<accession>A0A8J6TRA9</accession>
<dbReference type="PANTHER" id="PTHR43191">
    <property type="entry name" value="RRNA METHYLTRANSFERASE 3"/>
    <property type="match status" value="1"/>
</dbReference>
<dbReference type="InterPro" id="IPR001537">
    <property type="entry name" value="SpoU_MeTrfase"/>
</dbReference>
<dbReference type="CDD" id="cd18098">
    <property type="entry name" value="SpoU-like"/>
    <property type="match status" value="1"/>
</dbReference>
<dbReference type="InterPro" id="IPR029028">
    <property type="entry name" value="Alpha/beta_knot_MTases"/>
</dbReference>
<dbReference type="Proteomes" id="UP000652681">
    <property type="component" value="Unassembled WGS sequence"/>
</dbReference>
<proteinExistence type="predicted"/>
<evidence type="ECO:0000256" key="1">
    <source>
        <dbReference type="ARBA" id="ARBA00022603"/>
    </source>
</evidence>
<dbReference type="PANTHER" id="PTHR43191:SF7">
    <property type="entry name" value="OBP33PEP LIKE PROTEIN"/>
    <property type="match status" value="1"/>
</dbReference>
<keyword evidence="5" id="KW-1185">Reference proteome</keyword>
<organism evidence="4 5">
    <name type="scientific">Taishania pollutisoli</name>
    <dbReference type="NCBI Taxonomy" id="2766479"/>
    <lineage>
        <taxon>Bacteria</taxon>
        <taxon>Pseudomonadati</taxon>
        <taxon>Bacteroidota</taxon>
        <taxon>Flavobacteriia</taxon>
        <taxon>Flavobacteriales</taxon>
        <taxon>Crocinitomicaceae</taxon>
        <taxon>Taishania</taxon>
    </lineage>
</organism>
<keyword evidence="2" id="KW-0808">Transferase</keyword>
<keyword evidence="1 4" id="KW-0489">Methyltransferase</keyword>
<gene>
    <name evidence="4" type="ORF">H9Y05_00040</name>
</gene>
<evidence type="ECO:0000256" key="2">
    <source>
        <dbReference type="ARBA" id="ARBA00022679"/>
    </source>
</evidence>
<feature type="domain" description="tRNA/rRNA methyltransferase SpoU type" evidence="3">
    <location>
        <begin position="18"/>
        <end position="143"/>
    </location>
</feature>
<sequence length="160" mass="18345">MKTKNEAGYYAIGIFRGKTHHNLGTLWRSAYVLGAQYIFTVENKYKKQTSDVVRAWSRIPLFHYPTFDDLLENIPYDCRLVGVELDENAEWLHEFEHPKRAIYLLGAEDSGLPDYVKEKCHILIRLPGNSSLNVGVTGGIVMHDRATKVPTIFPPNHKEM</sequence>
<dbReference type="Pfam" id="PF00588">
    <property type="entry name" value="SpoU_methylase"/>
    <property type="match status" value="1"/>
</dbReference>
<dbReference type="InterPro" id="IPR051259">
    <property type="entry name" value="rRNA_Methyltransferase"/>
</dbReference>
<dbReference type="RefSeq" id="WP_163492532.1">
    <property type="nucleotide sequence ID" value="NZ_JACVEL010000001.1"/>
</dbReference>
<protein>
    <submittedName>
        <fullName evidence="4">RNA methyltransferase</fullName>
    </submittedName>
</protein>
<dbReference type="EMBL" id="JACVEL010000001">
    <property type="protein sequence ID" value="MBC9810852.1"/>
    <property type="molecule type" value="Genomic_DNA"/>
</dbReference>
<dbReference type="AlphaFoldDB" id="A0A8J6TRA9"/>
<name>A0A8J6TRA9_9FLAO</name>
<dbReference type="SUPFAM" id="SSF75217">
    <property type="entry name" value="alpha/beta knot"/>
    <property type="match status" value="1"/>
</dbReference>
<dbReference type="GO" id="GO:0008173">
    <property type="term" value="F:RNA methyltransferase activity"/>
    <property type="evidence" value="ECO:0007669"/>
    <property type="project" value="InterPro"/>
</dbReference>
<evidence type="ECO:0000313" key="5">
    <source>
        <dbReference type="Proteomes" id="UP000652681"/>
    </source>
</evidence>
<dbReference type="GO" id="GO:0006396">
    <property type="term" value="P:RNA processing"/>
    <property type="evidence" value="ECO:0007669"/>
    <property type="project" value="InterPro"/>
</dbReference>
<evidence type="ECO:0000259" key="3">
    <source>
        <dbReference type="Pfam" id="PF00588"/>
    </source>
</evidence>
<dbReference type="GO" id="GO:0032259">
    <property type="term" value="P:methylation"/>
    <property type="evidence" value="ECO:0007669"/>
    <property type="project" value="UniProtKB-KW"/>
</dbReference>
<comment type="caution">
    <text evidence="4">The sequence shown here is derived from an EMBL/GenBank/DDBJ whole genome shotgun (WGS) entry which is preliminary data.</text>
</comment>
<evidence type="ECO:0000313" key="4">
    <source>
        <dbReference type="EMBL" id="MBC9810852.1"/>
    </source>
</evidence>
<dbReference type="Gene3D" id="3.40.1280.10">
    <property type="match status" value="1"/>
</dbReference>
<dbReference type="InterPro" id="IPR029026">
    <property type="entry name" value="tRNA_m1G_MTases_N"/>
</dbReference>
<reference evidence="4" key="1">
    <citation type="submission" date="2020-09" db="EMBL/GenBank/DDBJ databases">
        <title>Taishania pollutisoli gen. nov., sp. nov., Isolated from Tetrabromobisphenol A-Contaminated Soil.</title>
        <authorList>
            <person name="Chen Q."/>
        </authorList>
    </citation>
    <scope>NUCLEOTIDE SEQUENCE</scope>
    <source>
        <strain evidence="4">CZZ-1</strain>
    </source>
</reference>
<dbReference type="GO" id="GO:0003723">
    <property type="term" value="F:RNA binding"/>
    <property type="evidence" value="ECO:0007669"/>
    <property type="project" value="InterPro"/>
</dbReference>